<dbReference type="InterPro" id="IPR003593">
    <property type="entry name" value="AAA+_ATPase"/>
</dbReference>
<name>A0A081C6F8_VECG1</name>
<dbReference type="EMBL" id="DF820472">
    <property type="protein sequence ID" value="GAK60163.1"/>
    <property type="molecule type" value="Genomic_DNA"/>
</dbReference>
<dbReference type="SMART" id="SM00382">
    <property type="entry name" value="AAA"/>
    <property type="match status" value="1"/>
</dbReference>
<dbReference type="InterPro" id="IPR013563">
    <property type="entry name" value="Oligopep_ABC_C"/>
</dbReference>
<dbReference type="NCBIfam" id="TIGR01727">
    <property type="entry name" value="oligo_HPY"/>
    <property type="match status" value="1"/>
</dbReference>
<dbReference type="STRING" id="1499967.U27_00054"/>
<evidence type="ECO:0000259" key="4">
    <source>
        <dbReference type="PROSITE" id="PS50893"/>
    </source>
</evidence>
<evidence type="ECO:0000313" key="6">
    <source>
        <dbReference type="Proteomes" id="UP000030661"/>
    </source>
</evidence>
<dbReference type="GO" id="GO:0005524">
    <property type="term" value="F:ATP binding"/>
    <property type="evidence" value="ECO:0007669"/>
    <property type="project" value="UniProtKB-KW"/>
</dbReference>
<dbReference type="AlphaFoldDB" id="A0A081C6F8"/>
<feature type="domain" description="ABC transporter" evidence="4">
    <location>
        <begin position="12"/>
        <end position="261"/>
    </location>
</feature>
<gene>
    <name evidence="5" type="ORF">U27_00054</name>
</gene>
<dbReference type="PROSITE" id="PS00211">
    <property type="entry name" value="ABC_TRANSPORTER_1"/>
    <property type="match status" value="1"/>
</dbReference>
<dbReference type="eggNOG" id="COG0444">
    <property type="taxonomic scope" value="Bacteria"/>
</dbReference>
<keyword evidence="2" id="KW-0547">Nucleotide-binding</keyword>
<keyword evidence="6" id="KW-1185">Reference proteome</keyword>
<dbReference type="HOGENOM" id="CLU_000604_1_23_0"/>
<keyword evidence="1" id="KW-0813">Transport</keyword>
<evidence type="ECO:0000256" key="3">
    <source>
        <dbReference type="ARBA" id="ARBA00022840"/>
    </source>
</evidence>
<dbReference type="InterPro" id="IPR017871">
    <property type="entry name" value="ABC_transporter-like_CS"/>
</dbReference>
<dbReference type="GO" id="GO:0015833">
    <property type="term" value="P:peptide transport"/>
    <property type="evidence" value="ECO:0007669"/>
    <property type="project" value="InterPro"/>
</dbReference>
<dbReference type="CDD" id="cd03257">
    <property type="entry name" value="ABC_NikE_OppD_transporters"/>
    <property type="match status" value="1"/>
</dbReference>
<dbReference type="SUPFAM" id="SSF52540">
    <property type="entry name" value="P-loop containing nucleoside triphosphate hydrolases"/>
    <property type="match status" value="1"/>
</dbReference>
<organism evidence="5 6">
    <name type="scientific">Vecturithrix granuli</name>
    <dbReference type="NCBI Taxonomy" id="1499967"/>
    <lineage>
        <taxon>Bacteria</taxon>
        <taxon>Candidatus Moduliflexota</taxon>
        <taxon>Candidatus Vecturitrichia</taxon>
        <taxon>Candidatus Vecturitrichales</taxon>
        <taxon>Candidatus Vecturitrichaceae</taxon>
        <taxon>Candidatus Vecturithrix</taxon>
    </lineage>
</organism>
<dbReference type="Proteomes" id="UP000030661">
    <property type="component" value="Unassembled WGS sequence"/>
</dbReference>
<dbReference type="Pfam" id="PF00005">
    <property type="entry name" value="ABC_tran"/>
    <property type="match status" value="1"/>
</dbReference>
<protein>
    <submittedName>
        <fullName evidence="5">Oligopeptide ABC transporter, ATP-binding protein</fullName>
    </submittedName>
</protein>
<evidence type="ECO:0000256" key="1">
    <source>
        <dbReference type="ARBA" id="ARBA00022448"/>
    </source>
</evidence>
<proteinExistence type="predicted"/>
<dbReference type="GO" id="GO:0016887">
    <property type="term" value="F:ATP hydrolysis activity"/>
    <property type="evidence" value="ECO:0007669"/>
    <property type="project" value="InterPro"/>
</dbReference>
<reference evidence="5 6" key="1">
    <citation type="journal article" date="2015" name="PeerJ">
        <title>First genomic representation of candidate bacterial phylum KSB3 points to enhanced environmental sensing as a trigger of wastewater bulking.</title>
        <authorList>
            <person name="Sekiguchi Y."/>
            <person name="Ohashi A."/>
            <person name="Parks D.H."/>
            <person name="Yamauchi T."/>
            <person name="Tyson G.W."/>
            <person name="Hugenholtz P."/>
        </authorList>
    </citation>
    <scope>NUCLEOTIDE SEQUENCE [LARGE SCALE GENOMIC DNA]</scope>
</reference>
<dbReference type="PANTHER" id="PTHR43067">
    <property type="entry name" value="OLIGOPEPTIDE/DIPEPTIDE ABC TRANSPORTER, ATPASE SUBUNIT"/>
    <property type="match status" value="1"/>
</dbReference>
<dbReference type="InterPro" id="IPR003439">
    <property type="entry name" value="ABC_transporter-like_ATP-bd"/>
</dbReference>
<keyword evidence="3 5" id="KW-0067">ATP-binding</keyword>
<accession>A0A081C6F8</accession>
<dbReference type="Pfam" id="PF08352">
    <property type="entry name" value="oligo_HPY"/>
    <property type="match status" value="1"/>
</dbReference>
<dbReference type="Gene3D" id="3.40.50.300">
    <property type="entry name" value="P-loop containing nucleotide triphosphate hydrolases"/>
    <property type="match status" value="1"/>
</dbReference>
<dbReference type="FunFam" id="3.40.50.300:FF:000016">
    <property type="entry name" value="Oligopeptide ABC transporter ATP-binding component"/>
    <property type="match status" value="1"/>
</dbReference>
<evidence type="ECO:0000313" key="5">
    <source>
        <dbReference type="EMBL" id="GAK60163.1"/>
    </source>
</evidence>
<evidence type="ECO:0000256" key="2">
    <source>
        <dbReference type="ARBA" id="ARBA00022741"/>
    </source>
</evidence>
<dbReference type="PROSITE" id="PS50893">
    <property type="entry name" value="ABC_TRANSPORTER_2"/>
    <property type="match status" value="1"/>
</dbReference>
<sequence>MGVLNVKELKAYYKTDIYGVSRTVQAVDGISLEIHENEIFGIAGESSCGKTTLIKALSGTIRPPLTVMGGEVVYNFEDRSVNILSLRPDELRKISWEKISYILQGSMSVLNPVRKIHKTFYDFFEAHRKIENQQDFMKQMRDHLGKLGLPADVLKSYPHQLSGGMRQRVTIALATIFKPNVIIADEPTTALDVVVQRGVLQLLREIQQEQKNTVILVTHDMAVHANIADRVGIMYAGRIVEDAQVDDIFENPIHPYTKHLINSLPMIGDKSYKGSIPGAPPNLADPPKGCRFHPRCPYVMGICREEVPPMVNVESERGPRRVACFQISKEGDNGKS</sequence>
<dbReference type="PANTHER" id="PTHR43067:SF2">
    <property type="entry name" value="OLIGOPEPTIDE ABC TRANSPORTER, ATP-BINDING PROTEIN"/>
    <property type="match status" value="1"/>
</dbReference>
<dbReference type="InterPro" id="IPR027417">
    <property type="entry name" value="P-loop_NTPase"/>
</dbReference>